<feature type="domain" description="C-type lectin" evidence="1">
    <location>
        <begin position="11"/>
        <end position="147"/>
    </location>
</feature>
<proteinExistence type="predicted"/>
<dbReference type="SUPFAM" id="SSF56436">
    <property type="entry name" value="C-type lectin-like"/>
    <property type="match status" value="2"/>
</dbReference>
<dbReference type="Proteomes" id="UP001497623">
    <property type="component" value="Unassembled WGS sequence"/>
</dbReference>
<dbReference type="InterPro" id="IPR016187">
    <property type="entry name" value="CTDL_fold"/>
</dbReference>
<reference evidence="2 3" key="1">
    <citation type="submission" date="2024-05" db="EMBL/GenBank/DDBJ databases">
        <authorList>
            <person name="Wallberg A."/>
        </authorList>
    </citation>
    <scope>NUCLEOTIDE SEQUENCE [LARGE SCALE GENOMIC DNA]</scope>
</reference>
<feature type="domain" description="C-type lectin" evidence="1">
    <location>
        <begin position="157"/>
        <end position="314"/>
    </location>
</feature>
<evidence type="ECO:0000313" key="2">
    <source>
        <dbReference type="EMBL" id="CAL4059513.1"/>
    </source>
</evidence>
<dbReference type="InterPro" id="IPR016186">
    <property type="entry name" value="C-type_lectin-like/link_sf"/>
</dbReference>
<accession>A0AAV2PHE4</accession>
<dbReference type="EMBL" id="CAXKWB010000148">
    <property type="protein sequence ID" value="CAL4059513.1"/>
    <property type="molecule type" value="Genomic_DNA"/>
</dbReference>
<sequence>GDLCPKKFIRLGNFCYYFSDVEQNWVGASGFCKGIGAIEDETILLAVLDSGLSPHDNQLLLSNISERGDYNSYWLGGSLDVNSMVDSRIWRWTDQGNREVDHLANYWNENQPSTDDNCLSVSKSYYSSNRYYVRAADCHQPKKIICQLIPKGFRTIVNGSFYFSYKNNITPKKTWQEARDFCISLQPPKNFDHVDLAVLGLKIGTDQELLKEIAQQGDDVWLGGHFVSDEDDGLIWIDGRSIDQTSYFWHSDISGKPADDSAYYITDTSYFYYSYATVTSTNGHARSSLKYCYTGTDTRGRGKDCSYGLHFVCQAFKSDNNTIN</sequence>
<evidence type="ECO:0000259" key="1">
    <source>
        <dbReference type="PROSITE" id="PS50041"/>
    </source>
</evidence>
<protein>
    <recommendedName>
        <fullName evidence="1">C-type lectin domain-containing protein</fullName>
    </recommendedName>
</protein>
<comment type="caution">
    <text evidence="2">The sequence shown here is derived from an EMBL/GenBank/DDBJ whole genome shotgun (WGS) entry which is preliminary data.</text>
</comment>
<dbReference type="PANTHER" id="PTHR45710">
    <property type="entry name" value="C-TYPE LECTIN DOMAIN-CONTAINING PROTEIN 180"/>
    <property type="match status" value="1"/>
</dbReference>
<dbReference type="SMART" id="SM00034">
    <property type="entry name" value="CLECT"/>
    <property type="match status" value="2"/>
</dbReference>
<dbReference type="AlphaFoldDB" id="A0AAV2PHE4"/>
<dbReference type="PANTHER" id="PTHR45710:SF26">
    <property type="entry name" value="RH26557P"/>
    <property type="match status" value="1"/>
</dbReference>
<keyword evidence="3" id="KW-1185">Reference proteome</keyword>
<organism evidence="2 3">
    <name type="scientific">Meganyctiphanes norvegica</name>
    <name type="common">Northern krill</name>
    <name type="synonym">Thysanopoda norvegica</name>
    <dbReference type="NCBI Taxonomy" id="48144"/>
    <lineage>
        <taxon>Eukaryota</taxon>
        <taxon>Metazoa</taxon>
        <taxon>Ecdysozoa</taxon>
        <taxon>Arthropoda</taxon>
        <taxon>Crustacea</taxon>
        <taxon>Multicrustacea</taxon>
        <taxon>Malacostraca</taxon>
        <taxon>Eumalacostraca</taxon>
        <taxon>Eucarida</taxon>
        <taxon>Euphausiacea</taxon>
        <taxon>Euphausiidae</taxon>
        <taxon>Meganyctiphanes</taxon>
    </lineage>
</organism>
<name>A0AAV2PHE4_MEGNR</name>
<feature type="non-terminal residue" evidence="2">
    <location>
        <position position="1"/>
    </location>
</feature>
<gene>
    <name evidence="2" type="ORF">MNOR_LOCUS635</name>
</gene>
<dbReference type="InterPro" id="IPR050828">
    <property type="entry name" value="C-type_lectin/matrix_domain"/>
</dbReference>
<dbReference type="PROSITE" id="PS50041">
    <property type="entry name" value="C_TYPE_LECTIN_2"/>
    <property type="match status" value="2"/>
</dbReference>
<evidence type="ECO:0000313" key="3">
    <source>
        <dbReference type="Proteomes" id="UP001497623"/>
    </source>
</evidence>
<dbReference type="InterPro" id="IPR001304">
    <property type="entry name" value="C-type_lectin-like"/>
</dbReference>
<dbReference type="Gene3D" id="3.10.100.10">
    <property type="entry name" value="Mannose-Binding Protein A, subunit A"/>
    <property type="match status" value="2"/>
</dbReference>